<reference evidence="2 3" key="1">
    <citation type="journal article" date="2019" name="Nat. Ecol. Evol.">
        <title>Megaphylogeny resolves global patterns of mushroom evolution.</title>
        <authorList>
            <person name="Varga T."/>
            <person name="Krizsan K."/>
            <person name="Foldi C."/>
            <person name="Dima B."/>
            <person name="Sanchez-Garcia M."/>
            <person name="Sanchez-Ramirez S."/>
            <person name="Szollosi G.J."/>
            <person name="Szarkandi J.G."/>
            <person name="Papp V."/>
            <person name="Albert L."/>
            <person name="Andreopoulos W."/>
            <person name="Angelini C."/>
            <person name="Antonin V."/>
            <person name="Barry K.W."/>
            <person name="Bougher N.L."/>
            <person name="Buchanan P."/>
            <person name="Buyck B."/>
            <person name="Bense V."/>
            <person name="Catcheside P."/>
            <person name="Chovatia M."/>
            <person name="Cooper J."/>
            <person name="Damon W."/>
            <person name="Desjardin D."/>
            <person name="Finy P."/>
            <person name="Geml J."/>
            <person name="Haridas S."/>
            <person name="Hughes K."/>
            <person name="Justo A."/>
            <person name="Karasinski D."/>
            <person name="Kautmanova I."/>
            <person name="Kiss B."/>
            <person name="Kocsube S."/>
            <person name="Kotiranta H."/>
            <person name="LaButti K.M."/>
            <person name="Lechner B.E."/>
            <person name="Liimatainen K."/>
            <person name="Lipzen A."/>
            <person name="Lukacs Z."/>
            <person name="Mihaltcheva S."/>
            <person name="Morgado L.N."/>
            <person name="Niskanen T."/>
            <person name="Noordeloos M.E."/>
            <person name="Ohm R.A."/>
            <person name="Ortiz-Santana B."/>
            <person name="Ovrebo C."/>
            <person name="Racz N."/>
            <person name="Riley R."/>
            <person name="Savchenko A."/>
            <person name="Shiryaev A."/>
            <person name="Soop K."/>
            <person name="Spirin V."/>
            <person name="Szebenyi C."/>
            <person name="Tomsovsky M."/>
            <person name="Tulloss R.E."/>
            <person name="Uehling J."/>
            <person name="Grigoriev I.V."/>
            <person name="Vagvolgyi C."/>
            <person name="Papp T."/>
            <person name="Martin F.M."/>
            <person name="Miettinen O."/>
            <person name="Hibbett D.S."/>
            <person name="Nagy L.G."/>
        </authorList>
    </citation>
    <scope>NUCLEOTIDE SEQUENCE [LARGE SCALE GENOMIC DNA]</scope>
    <source>
        <strain evidence="2 3">FP101781</strain>
    </source>
</reference>
<dbReference type="AlphaFoldDB" id="A0A4Y7T5Y6"/>
<keyword evidence="3" id="KW-1185">Reference proteome</keyword>
<feature type="compositionally biased region" description="Low complexity" evidence="1">
    <location>
        <begin position="9"/>
        <end position="28"/>
    </location>
</feature>
<comment type="caution">
    <text evidence="2">The sequence shown here is derived from an EMBL/GenBank/DDBJ whole genome shotgun (WGS) entry which is preliminary data.</text>
</comment>
<evidence type="ECO:0000313" key="3">
    <source>
        <dbReference type="Proteomes" id="UP000298030"/>
    </source>
</evidence>
<accession>A0A4Y7T5Y6</accession>
<dbReference type="InterPro" id="IPR046521">
    <property type="entry name" value="DUF6698"/>
</dbReference>
<dbReference type="Proteomes" id="UP000298030">
    <property type="component" value="Unassembled WGS sequence"/>
</dbReference>
<protein>
    <submittedName>
        <fullName evidence="2">Uncharacterized protein</fullName>
    </submittedName>
</protein>
<feature type="region of interest" description="Disordered" evidence="1">
    <location>
        <begin position="94"/>
        <end position="121"/>
    </location>
</feature>
<evidence type="ECO:0000313" key="2">
    <source>
        <dbReference type="EMBL" id="TEB29586.1"/>
    </source>
</evidence>
<organism evidence="2 3">
    <name type="scientific">Coprinellus micaceus</name>
    <name type="common">Glistening ink-cap mushroom</name>
    <name type="synonym">Coprinus micaceus</name>
    <dbReference type="NCBI Taxonomy" id="71717"/>
    <lineage>
        <taxon>Eukaryota</taxon>
        <taxon>Fungi</taxon>
        <taxon>Dikarya</taxon>
        <taxon>Basidiomycota</taxon>
        <taxon>Agaricomycotina</taxon>
        <taxon>Agaricomycetes</taxon>
        <taxon>Agaricomycetidae</taxon>
        <taxon>Agaricales</taxon>
        <taxon>Agaricineae</taxon>
        <taxon>Psathyrellaceae</taxon>
        <taxon>Coprinellus</taxon>
    </lineage>
</organism>
<dbReference type="OrthoDB" id="2662502at2759"/>
<gene>
    <name evidence="2" type="ORF">FA13DRAFT_1710852</name>
</gene>
<proteinExistence type="predicted"/>
<name>A0A4Y7T5Y6_COPMI</name>
<dbReference type="EMBL" id="QPFP01000026">
    <property type="protein sequence ID" value="TEB29586.1"/>
    <property type="molecule type" value="Genomic_DNA"/>
</dbReference>
<feature type="compositionally biased region" description="Acidic residues" evidence="1">
    <location>
        <begin position="101"/>
        <end position="110"/>
    </location>
</feature>
<sequence length="419" mass="46636">MPPATQDCDTSLPPSSDDTPHDSSLSSDDSVMAARYYCLVQSMSKEKCKRDDSLDKVSLDKVSLTQLDRGIRKKVDCYTDIEDLIVLADKAEGRREHLTDPEDEEEDLDEEAKAQGAKDEAEEDRMFKSVRIFCADCPNFTQSINNQPPKQFRKTCTKLQQGANNARSNNVNKLKPAITHWVNALLTTSTSHLAVDPGDRSACGLQHNKCGELLSPIEHDWSDPGVWAKIQSCEEGYELSMFAWALYAGYSGDASKLEAGYLKSPLLLKTFKHIFTSPSSARGVDVLGTEEDNELPSSYWHTSQSGACKASRKNVAATLHMKSVTPRTIVYAAIRVVFAPSWCMSHQGMDFSAICYDIIDYFKVDNDNKETKAVQDLLRWWNKHVFPESLTSRSKKGATAAKSKLQEQCAARLALADLN</sequence>
<feature type="compositionally biased region" description="Basic and acidic residues" evidence="1">
    <location>
        <begin position="111"/>
        <end position="121"/>
    </location>
</feature>
<evidence type="ECO:0000256" key="1">
    <source>
        <dbReference type="SAM" id="MobiDB-lite"/>
    </source>
</evidence>
<feature type="region of interest" description="Disordered" evidence="1">
    <location>
        <begin position="1"/>
        <end position="28"/>
    </location>
</feature>
<dbReference type="Pfam" id="PF20414">
    <property type="entry name" value="DUF6698"/>
    <property type="match status" value="1"/>
</dbReference>